<gene>
    <name evidence="1" type="ORF">WLH_03318</name>
</gene>
<protein>
    <submittedName>
        <fullName evidence="1">Uncharacterized protein</fullName>
    </submittedName>
</protein>
<evidence type="ECO:0000313" key="1">
    <source>
        <dbReference type="EMBL" id="ANK04579.1"/>
    </source>
</evidence>
<dbReference type="PATRIC" id="fig|941280.3.peg.3293"/>
<dbReference type="EMBL" id="CP015085">
    <property type="protein sequence ID" value="ANK04579.1"/>
    <property type="molecule type" value="Genomic_DNA"/>
</dbReference>
<accession>A0A192CGD2</accession>
<evidence type="ECO:0000313" key="2">
    <source>
        <dbReference type="Proteomes" id="UP000183316"/>
    </source>
</evidence>
<sequence>MTNTGLPDALRLPGLPDNCNILNFQDYVGRIRLHSASGINNVHFATNLSAP</sequence>
<dbReference type="AlphaFoldDB" id="A0A192CGD2"/>
<dbReference type="Proteomes" id="UP000183316">
    <property type="component" value="Chromosome"/>
</dbReference>
<name>A0A192CGD2_ECO25</name>
<reference evidence="1 2" key="1">
    <citation type="submission" date="2016-03" db="EMBL/GenBank/DDBJ databases">
        <title>Genome Sequence and Comparative Pathogenic Determinants of Uropathogenic Escherichia coli O25b:H4, a Clinical Isolate from Saudi Arabia.</title>
        <authorList>
            <person name="Alyamani E.A.J."/>
            <person name="Khiyami M.A."/>
            <person name="Booq R.Y."/>
            <person name="Bahwerth F.S."/>
            <person name="Vaisvil B."/>
            <person name="Schmitt D.P."/>
            <person name="Kapatral V."/>
        </authorList>
    </citation>
    <scope>NUCLEOTIDE SEQUENCE [LARGE SCALE GENOMIC DNA]</scope>
    <source>
        <strain evidence="1 2">O25b:H4</strain>
    </source>
</reference>
<proteinExistence type="predicted"/>
<organism evidence="1 2">
    <name type="scientific">Escherichia coli O25b:H4</name>
    <dbReference type="NCBI Taxonomy" id="941280"/>
    <lineage>
        <taxon>Bacteria</taxon>
        <taxon>Pseudomonadati</taxon>
        <taxon>Pseudomonadota</taxon>
        <taxon>Gammaproteobacteria</taxon>
        <taxon>Enterobacterales</taxon>
        <taxon>Enterobacteriaceae</taxon>
        <taxon>Escherichia</taxon>
    </lineage>
</organism>
<dbReference type="AntiFam" id="ANF00064">
    <property type="entry name" value="Unclear, Possibly translation of poorly localized IS Element IS621"/>
</dbReference>